<dbReference type="PANTHER" id="PTHR22957:SF661">
    <property type="entry name" value="GH16847P"/>
    <property type="match status" value="1"/>
</dbReference>
<gene>
    <name evidence="3" type="primary">Contig8783.g9375</name>
    <name evidence="3" type="ORF">STYLEM_16744</name>
</gene>
<dbReference type="Proteomes" id="UP000039865">
    <property type="component" value="Unassembled WGS sequence"/>
</dbReference>
<dbReference type="Gene3D" id="1.10.8.270">
    <property type="entry name" value="putative rabgap domain of human tbc1 domain family member 14 like domains"/>
    <property type="match status" value="1"/>
</dbReference>
<feature type="region of interest" description="Disordered" evidence="1">
    <location>
        <begin position="48"/>
        <end position="85"/>
    </location>
</feature>
<evidence type="ECO:0000313" key="3">
    <source>
        <dbReference type="EMBL" id="CDW87634.1"/>
    </source>
</evidence>
<dbReference type="AlphaFoldDB" id="A0A078AZM1"/>
<dbReference type="InParanoid" id="A0A078AZM1"/>
<dbReference type="EMBL" id="CCKQ01015798">
    <property type="protein sequence ID" value="CDW87634.1"/>
    <property type="molecule type" value="Genomic_DNA"/>
</dbReference>
<proteinExistence type="predicted"/>
<sequence>MAQFIENYIQSKIKGKQHNKKQLSLKNLEIQLDFDQDLYAQSDRLHHQRNHGNPEFSQQFKKLSKPPSSTKNFSQNNQFFGKSTTQRNLDSQLTSTMSNGGPRSPRLVGTTQNLQMIPVFEWYFYPECALKNNQVLKQMKTNQNIRFEGFDILDTQSNQQLESDESISEDQFMDDQSEEEKSMRHYADDYYHVNSGANTPRTEYHLLNALATPQQRKNATPKTIFTGQAPLTPRSNGESNKKYRLKETRDSLQQFNDTELCKTLGVMMQENQMPFKYKTVGYLKKILSCPDIEEMAKDFRQREHKNKSWQHTEQINKDLSRTKILNDNIKLHNDVHRVIEFYCQQKNVSYCQGILEVLLPFLLLKQQGPMEFENQFLQTQNGDFMNNFDLSYVYAYFRRFVQLYTPNTLHAKFNGRGNSLPYLKCSLFLVEQLLQYHDKELYLHLKHYKIFFEMFATSWLITLFTRLVDFGLIYEVWEIFLFERDRFLIFYMTVAFLKIFRYQILKLTQFEKILKFLTSDIKIHDFDQLYNLYMECITIRSYTPLSFQIMVSKLGLFDSDSIISNEELEIMESFKIRQHLNILPKEITNGAQLFQNSTNNNKYLNLMVLSENEQAVYLCTQDSMTNEQAQKKLQDPIQRINELKLSCANEIKVGANVKYLLLDLRISKKPKLDQIFGAKVPYREINIESIKDSMINILNLNGINQYHLVLVMNNSNIIEQGNSKQQPLSKEQNIDLVIYKKVMENLKKRNHVSVLENGIRDLIK</sequence>
<organism evidence="3 4">
    <name type="scientific">Stylonychia lemnae</name>
    <name type="common">Ciliate</name>
    <dbReference type="NCBI Taxonomy" id="5949"/>
    <lineage>
        <taxon>Eukaryota</taxon>
        <taxon>Sar</taxon>
        <taxon>Alveolata</taxon>
        <taxon>Ciliophora</taxon>
        <taxon>Intramacronucleata</taxon>
        <taxon>Spirotrichea</taxon>
        <taxon>Stichotrichia</taxon>
        <taxon>Sporadotrichida</taxon>
        <taxon>Oxytrichidae</taxon>
        <taxon>Stylonychinae</taxon>
        <taxon>Stylonychia</taxon>
    </lineage>
</organism>
<dbReference type="Gene3D" id="1.10.472.80">
    <property type="entry name" value="Ypt/Rab-GAP domain of gyp1p, domain 3"/>
    <property type="match status" value="1"/>
</dbReference>
<keyword evidence="4" id="KW-1185">Reference proteome</keyword>
<accession>A0A078AZM1</accession>
<dbReference type="SMART" id="SM00164">
    <property type="entry name" value="TBC"/>
    <property type="match status" value="1"/>
</dbReference>
<dbReference type="PANTHER" id="PTHR22957">
    <property type="entry name" value="TBC1 DOMAIN FAMILY MEMBER GTPASE-ACTIVATING PROTEIN"/>
    <property type="match status" value="1"/>
</dbReference>
<evidence type="ECO:0000313" key="4">
    <source>
        <dbReference type="Proteomes" id="UP000039865"/>
    </source>
</evidence>
<dbReference type="Pfam" id="PF00566">
    <property type="entry name" value="RabGAP-TBC"/>
    <property type="match status" value="1"/>
</dbReference>
<dbReference type="PROSITE" id="PS50086">
    <property type="entry name" value="TBC_RABGAP"/>
    <property type="match status" value="1"/>
</dbReference>
<dbReference type="InterPro" id="IPR035969">
    <property type="entry name" value="Rab-GAP_TBC_sf"/>
</dbReference>
<feature type="domain" description="Rab-GAP TBC" evidence="2">
    <location>
        <begin position="299"/>
        <end position="484"/>
    </location>
</feature>
<name>A0A078AZM1_STYLE</name>
<dbReference type="SUPFAM" id="SSF47923">
    <property type="entry name" value="Ypt/Rab-GAP domain of gyp1p"/>
    <property type="match status" value="2"/>
</dbReference>
<reference evidence="3 4" key="1">
    <citation type="submission" date="2014-06" db="EMBL/GenBank/DDBJ databases">
        <authorList>
            <person name="Swart Estienne"/>
        </authorList>
    </citation>
    <scope>NUCLEOTIDE SEQUENCE [LARGE SCALE GENOMIC DNA]</scope>
    <source>
        <strain evidence="3 4">130c</strain>
    </source>
</reference>
<protein>
    <submittedName>
        <fullName evidence="3">Tbc domain containing protein</fullName>
    </submittedName>
</protein>
<dbReference type="GO" id="GO:0005096">
    <property type="term" value="F:GTPase activator activity"/>
    <property type="evidence" value="ECO:0007669"/>
    <property type="project" value="TreeGrafter"/>
</dbReference>
<evidence type="ECO:0000259" key="2">
    <source>
        <dbReference type="PROSITE" id="PS50086"/>
    </source>
</evidence>
<dbReference type="OrthoDB" id="1668230at2759"/>
<dbReference type="InterPro" id="IPR000195">
    <property type="entry name" value="Rab-GAP-TBC_dom"/>
</dbReference>
<evidence type="ECO:0000256" key="1">
    <source>
        <dbReference type="SAM" id="MobiDB-lite"/>
    </source>
</evidence>
<feature type="compositionally biased region" description="Polar residues" evidence="1">
    <location>
        <begin position="55"/>
        <end position="85"/>
    </location>
</feature>